<proteinExistence type="predicted"/>
<keyword evidence="1" id="KW-0812">Transmembrane</keyword>
<evidence type="ECO:0000256" key="1">
    <source>
        <dbReference type="SAM" id="Phobius"/>
    </source>
</evidence>
<protein>
    <submittedName>
        <fullName evidence="2">Uncharacterized protein</fullName>
    </submittedName>
</protein>
<feature type="transmembrane region" description="Helical" evidence="1">
    <location>
        <begin position="7"/>
        <end position="25"/>
    </location>
</feature>
<gene>
    <name evidence="2" type="ORF">EJP77_07340</name>
</gene>
<reference evidence="2 3" key="1">
    <citation type="submission" date="2018-12" db="EMBL/GenBank/DDBJ databases">
        <authorList>
            <person name="Sun L."/>
            <person name="Chen Z."/>
        </authorList>
    </citation>
    <scope>NUCLEOTIDE SEQUENCE [LARGE SCALE GENOMIC DNA]</scope>
    <source>
        <strain evidence="2 3">3-5-3</strain>
    </source>
</reference>
<evidence type="ECO:0000313" key="2">
    <source>
        <dbReference type="EMBL" id="RUT33455.1"/>
    </source>
</evidence>
<name>A0A433XHA8_9BACL</name>
<dbReference type="EMBL" id="RZNX01000002">
    <property type="protein sequence ID" value="RUT33455.1"/>
    <property type="molecule type" value="Genomic_DNA"/>
</dbReference>
<dbReference type="AlphaFoldDB" id="A0A433XHA8"/>
<dbReference type="RefSeq" id="WP_127198569.1">
    <property type="nucleotide sequence ID" value="NZ_RZNX01000002.1"/>
</dbReference>
<accession>A0A433XHA8</accession>
<keyword evidence="3" id="KW-1185">Reference proteome</keyword>
<sequence>MSHKRGILSVTLILLVVIIFTYWLTKTTVVMHIHPDDIVIQAYLQDVDPNSILPGTDIPTNTFYKQAIQMKIDNKKNIPLTADHYTVMVYPICAYSVLRSGTHVSGNPDDFSIGSSSASLALVKKEVEKAGFAEQWDLIKNSMGFAYLKASYPITPMYFTPKDATLASPDNTFIVVTYMQDSGGLSWSKRIPVTGQK</sequence>
<keyword evidence="1" id="KW-0472">Membrane</keyword>
<evidence type="ECO:0000313" key="3">
    <source>
        <dbReference type="Proteomes" id="UP000272464"/>
    </source>
</evidence>
<organism evidence="2 3">
    <name type="scientific">Paenibacillus zeisoli</name>
    <dbReference type="NCBI Taxonomy" id="2496267"/>
    <lineage>
        <taxon>Bacteria</taxon>
        <taxon>Bacillati</taxon>
        <taxon>Bacillota</taxon>
        <taxon>Bacilli</taxon>
        <taxon>Bacillales</taxon>
        <taxon>Paenibacillaceae</taxon>
        <taxon>Paenibacillus</taxon>
    </lineage>
</organism>
<keyword evidence="1" id="KW-1133">Transmembrane helix</keyword>
<comment type="caution">
    <text evidence="2">The sequence shown here is derived from an EMBL/GenBank/DDBJ whole genome shotgun (WGS) entry which is preliminary data.</text>
</comment>
<dbReference type="Proteomes" id="UP000272464">
    <property type="component" value="Unassembled WGS sequence"/>
</dbReference>